<protein>
    <submittedName>
        <fullName evidence="2">Uncharacterized protein</fullName>
    </submittedName>
</protein>
<feature type="transmembrane region" description="Helical" evidence="1">
    <location>
        <begin position="148"/>
        <end position="166"/>
    </location>
</feature>
<name>A0ABT5F4B5_9BACT</name>
<organism evidence="2 3">
    <name type="scientific">Polyangium mundeleinium</name>
    <dbReference type="NCBI Taxonomy" id="2995306"/>
    <lineage>
        <taxon>Bacteria</taxon>
        <taxon>Pseudomonadati</taxon>
        <taxon>Myxococcota</taxon>
        <taxon>Polyangia</taxon>
        <taxon>Polyangiales</taxon>
        <taxon>Polyangiaceae</taxon>
        <taxon>Polyangium</taxon>
    </lineage>
</organism>
<evidence type="ECO:0000313" key="2">
    <source>
        <dbReference type="EMBL" id="MDC0747910.1"/>
    </source>
</evidence>
<gene>
    <name evidence="2" type="ORF">POL67_41655</name>
</gene>
<proteinExistence type="predicted"/>
<evidence type="ECO:0000313" key="3">
    <source>
        <dbReference type="Proteomes" id="UP001221411"/>
    </source>
</evidence>
<feature type="transmembrane region" description="Helical" evidence="1">
    <location>
        <begin position="100"/>
        <end position="121"/>
    </location>
</feature>
<keyword evidence="3" id="KW-1185">Reference proteome</keyword>
<keyword evidence="1" id="KW-0472">Membrane</keyword>
<dbReference type="EMBL" id="JAQNDO010000001">
    <property type="protein sequence ID" value="MDC0747910.1"/>
    <property type="molecule type" value="Genomic_DNA"/>
</dbReference>
<dbReference type="RefSeq" id="WP_271926633.1">
    <property type="nucleotide sequence ID" value="NZ_JAQNDO010000001.1"/>
</dbReference>
<dbReference type="Proteomes" id="UP001221411">
    <property type="component" value="Unassembled WGS sequence"/>
</dbReference>
<keyword evidence="1" id="KW-0812">Transmembrane</keyword>
<comment type="caution">
    <text evidence="2">The sequence shown here is derived from an EMBL/GenBank/DDBJ whole genome shotgun (WGS) entry which is preliminary data.</text>
</comment>
<reference evidence="2 3" key="1">
    <citation type="submission" date="2022-11" db="EMBL/GenBank/DDBJ databases">
        <title>Minimal conservation of predation-associated metabolite biosynthetic gene clusters underscores biosynthetic potential of Myxococcota including descriptions for ten novel species: Archangium lansinium sp. nov., Myxococcus landrumus sp. nov., Nannocystis bai.</title>
        <authorList>
            <person name="Ahearne A."/>
            <person name="Stevens C."/>
            <person name="Dowd S."/>
        </authorList>
    </citation>
    <scope>NUCLEOTIDE SEQUENCE [LARGE SCALE GENOMIC DNA]</scope>
    <source>
        <strain evidence="2 3">RJM3</strain>
    </source>
</reference>
<keyword evidence="1" id="KW-1133">Transmembrane helix</keyword>
<sequence>MVWLPWRAHSFGAFDTASAHLLHAPPGGGLLNHASKMFDNASAPPMAPAGADLSALAPSRRPCTAWRRRSLARGLAVAWRTSGSRPIPHEVDCMEPLVLLLYYLSSFAGFAMVIGGIILIYKQKIYIDARSNDITSVDTPLGKFRTNVPALVLFALGFVPLIFPIVELRNYCKQTKITGSVLSNVIPVQVYAAVRLDAVSGDGNFDLSVPALVGTYKILYVAYGASGTVVLDEVANLNQAKDGRVILPPKQIQLPDVARYEGRIEVLPPEFERGGNR</sequence>
<accession>A0ABT5F4B5</accession>
<evidence type="ECO:0000256" key="1">
    <source>
        <dbReference type="SAM" id="Phobius"/>
    </source>
</evidence>